<protein>
    <submittedName>
        <fullName evidence="6">General transcription factor 3C polypeptide 4</fullName>
    </submittedName>
</protein>
<evidence type="ECO:0000256" key="1">
    <source>
        <dbReference type="SAM" id="MobiDB-lite"/>
    </source>
</evidence>
<dbReference type="InterPro" id="IPR036322">
    <property type="entry name" value="WD40_repeat_dom_sf"/>
</dbReference>
<evidence type="ECO:0000313" key="7">
    <source>
        <dbReference type="Xenbase" id="XB-GENE-6487708"/>
    </source>
</evidence>
<dbReference type="Xenbase" id="XB-GENE-6487708">
    <property type="gene designation" value="gtf3c4.L"/>
</dbReference>
<feature type="region of interest" description="Disordered" evidence="1">
    <location>
        <begin position="1"/>
        <end position="20"/>
    </location>
</feature>
<proteinExistence type="predicted"/>
<dbReference type="InterPro" id="IPR044230">
    <property type="entry name" value="GTF3C4"/>
</dbReference>
<dbReference type="AGR" id="Xenbase:XB-GENE-6487708"/>
<evidence type="ECO:0000313" key="6">
    <source>
        <dbReference type="RefSeq" id="XP_018085032.1"/>
    </source>
</evidence>
<feature type="region of interest" description="Disordered" evidence="1">
    <location>
        <begin position="578"/>
        <end position="623"/>
    </location>
</feature>
<dbReference type="RefSeq" id="XP_018085032.1">
    <property type="nucleotide sequence ID" value="XM_018229543.2"/>
</dbReference>
<dbReference type="PANTHER" id="PTHR15496">
    <property type="entry name" value="GENERAL TRANSCRIPTION FACTOR 3C POLYPEPTIDE 4 FAMILY"/>
    <property type="match status" value="1"/>
</dbReference>
<dbReference type="KEGG" id="xla:108698220"/>
<dbReference type="PANTHER" id="PTHR15496:SF2">
    <property type="entry name" value="GENERAL TRANSCRIPTION FACTOR 3C POLYPEPTIDE 4"/>
    <property type="match status" value="1"/>
</dbReference>
<dbReference type="OrthoDB" id="6021743at2759"/>
<dbReference type="InterPro" id="IPR045803">
    <property type="entry name" value="DUF5921"/>
</dbReference>
<organism evidence="5 6">
    <name type="scientific">Xenopus laevis</name>
    <name type="common">African clawed frog</name>
    <dbReference type="NCBI Taxonomy" id="8355"/>
    <lineage>
        <taxon>Eukaryota</taxon>
        <taxon>Metazoa</taxon>
        <taxon>Chordata</taxon>
        <taxon>Craniata</taxon>
        <taxon>Vertebrata</taxon>
        <taxon>Euteleostomi</taxon>
        <taxon>Amphibia</taxon>
        <taxon>Batrachia</taxon>
        <taxon>Anura</taxon>
        <taxon>Pipoidea</taxon>
        <taxon>Pipidae</taxon>
        <taxon>Xenopodinae</taxon>
        <taxon>Xenopus</taxon>
        <taxon>Xenopus</taxon>
    </lineage>
</organism>
<dbReference type="SUPFAM" id="SSF50978">
    <property type="entry name" value="WD40 repeat-like"/>
    <property type="match status" value="1"/>
</dbReference>
<gene>
    <name evidence="6 7" type="primary">gtf3c4.L</name>
</gene>
<evidence type="ECO:0000313" key="5">
    <source>
        <dbReference type="Proteomes" id="UP000186698"/>
    </source>
</evidence>
<dbReference type="InterPro" id="IPR024764">
    <property type="entry name" value="TFIIIC_Znf"/>
</dbReference>
<feature type="compositionally biased region" description="Basic and acidic residues" evidence="1">
    <location>
        <begin position="1"/>
        <end position="10"/>
    </location>
</feature>
<feature type="domain" description="Transcription factor IIIC 90kDa subunit N-terminal" evidence="2">
    <location>
        <begin position="45"/>
        <end position="489"/>
    </location>
</feature>
<dbReference type="Pfam" id="PF19336">
    <property type="entry name" value="DUF5921"/>
    <property type="match status" value="1"/>
</dbReference>
<evidence type="ECO:0000259" key="3">
    <source>
        <dbReference type="Pfam" id="PF12660"/>
    </source>
</evidence>
<feature type="domain" description="Transcription factor IIIC putative zinc-finger" evidence="3">
    <location>
        <begin position="698"/>
        <end position="748"/>
    </location>
</feature>
<sequence>MMAGEEKGTAAEDEEPSPSFRLTVTKREPAVKLLHSVTGVEPLAWSEDHRLSVCTGNSLCLLELFCDLNGCAQELTLHRTCVSAPLTSCSLKVGKEKEVEDCREMFARSKQLTISQSFMLDRVFNPEGKFLPSFQRFKYASWSPYGCDANGRCLVAALTLDNRLTIHANVNRLHWRQLVDLTEMYGQHLFEANYRVSGDETPHADLDDFAEFKRRHSMQTPVRMEWSGICITQQVMENNECKDQSTVLLAVLFENGDIAVWQLQLPFLGKESIASCNTIVSGISSPSVLAWWEYEHSNRKMSGLIVGSRLGPIKILPVNLKAVKGYFTLRQPVILWQEADQLPVHSIKCIALYHPYQKCSCSLIVAARGCYLFWCLLLISKAGLNVHNSHVTGLHSLPIISMSVDKQNGTIYTCSVDGKVQQLIPIFTDVALKFEHQLIKLSDMFGPVKSHAITVSPCGAYLACITTEGIDNRIHPVTKTYLVHFVALKSFEEAVAQLLECSSQNLYHQMDLTDLVRWKILKDKVIPQFLQEALDKKIEGGSMYFWRFRLFLLRVWYQSLKKVTNELIWKPPSKEEKAAKLDDATVTNEKDDQKDAGPESPTKETGENSPADVTRDNPEADCGTAEDGLLEIQEKIGAVEWHLVREHMKQVLGEVYLHTRITENTSVPTRGICDYLTSKDSDDRAVQVIIGHLENKMNKQMFPEHCILCKEVLPFTDAKQALCPNGHIWPRCFLTYQACQSLLYRRCFLHDSIARHPAPGDPEWMKKLLNYPCILCDSPVF</sequence>
<dbReference type="GO" id="GO:0000127">
    <property type="term" value="C:transcription factor TFIIIC complex"/>
    <property type="evidence" value="ECO:0000318"/>
    <property type="project" value="GO_Central"/>
</dbReference>
<evidence type="ECO:0000259" key="2">
    <source>
        <dbReference type="Pfam" id="PF12657"/>
    </source>
</evidence>
<dbReference type="OMA" id="NGHVWLR"/>
<dbReference type="CTD" id="108698220"/>
<dbReference type="Bgee" id="108698220">
    <property type="expression patterns" value="Expressed in oocyte and 19 other cell types or tissues"/>
</dbReference>
<dbReference type="Pfam" id="PF12660">
    <property type="entry name" value="zf-TFIIIC"/>
    <property type="match status" value="1"/>
</dbReference>
<evidence type="ECO:0000259" key="4">
    <source>
        <dbReference type="Pfam" id="PF19336"/>
    </source>
</evidence>
<dbReference type="STRING" id="8355.A0A1L8F6B2"/>
<dbReference type="GO" id="GO:0006384">
    <property type="term" value="P:transcription initiation at RNA polymerase III promoter"/>
    <property type="evidence" value="ECO:0007669"/>
    <property type="project" value="InterPro"/>
</dbReference>
<dbReference type="PaxDb" id="8355-A0A1L8F6B2"/>
<dbReference type="Pfam" id="PF12657">
    <property type="entry name" value="TFIIIC_delta"/>
    <property type="match status" value="1"/>
</dbReference>
<reference evidence="6" key="1">
    <citation type="submission" date="2025-08" db="UniProtKB">
        <authorList>
            <consortium name="RefSeq"/>
        </authorList>
    </citation>
    <scope>IDENTIFICATION</scope>
    <source>
        <strain evidence="6">J_2021</strain>
        <tissue evidence="6">Erythrocytes</tissue>
    </source>
</reference>
<dbReference type="AlphaFoldDB" id="A0A1L8F6B2"/>
<feature type="domain" description="DUF5921" evidence="4">
    <location>
        <begin position="490"/>
        <end position="566"/>
    </location>
</feature>
<name>A0A1L8F6B2_XENLA</name>
<keyword evidence="5" id="KW-1185">Reference proteome</keyword>
<feature type="compositionally biased region" description="Basic and acidic residues" evidence="1">
    <location>
        <begin position="578"/>
        <end position="606"/>
    </location>
</feature>
<accession>A0A1L8F6B2</accession>
<dbReference type="Proteomes" id="UP000186698">
    <property type="component" value="Chromosome 8L"/>
</dbReference>
<dbReference type="GO" id="GO:0004402">
    <property type="term" value="F:histone acetyltransferase activity"/>
    <property type="evidence" value="ECO:0007669"/>
    <property type="project" value="InterPro"/>
</dbReference>
<dbReference type="InterPro" id="IPR024761">
    <property type="entry name" value="TFIIIC_delta_N"/>
</dbReference>
<dbReference type="GeneID" id="108698220"/>